<evidence type="ECO:0000313" key="2">
    <source>
        <dbReference type="EMBL" id="CAJ1498810.1"/>
    </source>
</evidence>
<evidence type="ECO:0000256" key="1">
    <source>
        <dbReference type="SAM" id="MobiDB-lite"/>
    </source>
</evidence>
<sequence length="174" mass="17583">MTTATTSDVITAAMSIASDAADGKLSPTDLQTTAVAECRELFGTVVGEGDALWTLHADVARQAIALGALSADELSEWTAVMRRRTGEASEAPAPPLDLLPAKSAASVDESQPESTDEPEATPAGGVAGALAVLAALATAARSAETEAAPTPAPKRPTDGYDPLAGWDAGSSRRP</sequence>
<evidence type="ECO:0000313" key="3">
    <source>
        <dbReference type="Proteomes" id="UP001190465"/>
    </source>
</evidence>
<accession>A0ABM9LGX7</accession>
<feature type="region of interest" description="Disordered" evidence="1">
    <location>
        <begin position="84"/>
        <end position="126"/>
    </location>
</feature>
<dbReference type="EMBL" id="OY726397">
    <property type="protein sequence ID" value="CAJ1498810.1"/>
    <property type="molecule type" value="Genomic_DNA"/>
</dbReference>
<proteinExistence type="predicted"/>
<keyword evidence="2" id="KW-0282">Flagellum</keyword>
<dbReference type="RefSeq" id="WP_308481511.1">
    <property type="nucleotide sequence ID" value="NZ_OY726397.1"/>
</dbReference>
<keyword evidence="2" id="KW-0969">Cilium</keyword>
<feature type="compositionally biased region" description="Low complexity" evidence="1">
    <location>
        <begin position="140"/>
        <end position="149"/>
    </location>
</feature>
<dbReference type="Proteomes" id="UP001190465">
    <property type="component" value="Chromosome"/>
</dbReference>
<name>A0ABM9LGX7_9MYCO</name>
<reference evidence="2 3" key="1">
    <citation type="submission" date="2023-08" db="EMBL/GenBank/DDBJ databases">
        <authorList>
            <person name="Folkvardsen B D."/>
            <person name="Norman A."/>
        </authorList>
    </citation>
    <scope>NUCLEOTIDE SEQUENCE [LARGE SCALE GENOMIC DNA]</scope>
    <source>
        <strain evidence="2 3">Mu0053</strain>
    </source>
</reference>
<organism evidence="2 3">
    <name type="scientific">[Mycobacterium] burgundiense</name>
    <dbReference type="NCBI Taxonomy" id="3064286"/>
    <lineage>
        <taxon>Bacteria</taxon>
        <taxon>Bacillati</taxon>
        <taxon>Actinomycetota</taxon>
        <taxon>Actinomycetes</taxon>
        <taxon>Mycobacteriales</taxon>
        <taxon>Mycobacteriaceae</taxon>
        <taxon>Mycolicibacterium</taxon>
    </lineage>
</organism>
<feature type="region of interest" description="Disordered" evidence="1">
    <location>
        <begin position="140"/>
        <end position="174"/>
    </location>
</feature>
<feature type="compositionally biased region" description="Acidic residues" evidence="1">
    <location>
        <begin position="110"/>
        <end position="119"/>
    </location>
</feature>
<keyword evidence="2" id="KW-0966">Cell projection</keyword>
<keyword evidence="3" id="KW-1185">Reference proteome</keyword>
<protein>
    <submittedName>
        <fullName evidence="2">Flagellar hook-length control protein</fullName>
    </submittedName>
</protein>
<gene>
    <name evidence="2" type="ORF">MU0053_001251</name>
</gene>